<organism evidence="1 2">
    <name type="scientific">Erythrobacter sanguineus</name>
    <dbReference type="NCBI Taxonomy" id="198312"/>
    <lineage>
        <taxon>Bacteria</taxon>
        <taxon>Pseudomonadati</taxon>
        <taxon>Pseudomonadota</taxon>
        <taxon>Alphaproteobacteria</taxon>
        <taxon>Sphingomonadales</taxon>
        <taxon>Erythrobacteraceae</taxon>
        <taxon>Erythrobacter/Porphyrobacter group</taxon>
        <taxon>Erythrobacter</taxon>
    </lineage>
</organism>
<protein>
    <submittedName>
        <fullName evidence="1">Uncharacterized protein</fullName>
    </submittedName>
</protein>
<dbReference type="EMBL" id="FRDF01000003">
    <property type="protein sequence ID" value="SHN51029.1"/>
    <property type="molecule type" value="Genomic_DNA"/>
</dbReference>
<reference evidence="2" key="1">
    <citation type="submission" date="2016-12" db="EMBL/GenBank/DDBJ databases">
        <authorList>
            <person name="Varghese N."/>
            <person name="Submissions S."/>
        </authorList>
    </citation>
    <scope>NUCLEOTIDE SEQUENCE [LARGE SCALE GENOMIC DNA]</scope>
    <source>
        <strain evidence="2">DSM 11032</strain>
    </source>
</reference>
<evidence type="ECO:0000313" key="2">
    <source>
        <dbReference type="Proteomes" id="UP000184391"/>
    </source>
</evidence>
<gene>
    <name evidence="1" type="ORF">SAMN02745193_00586</name>
</gene>
<keyword evidence="2" id="KW-1185">Reference proteome</keyword>
<dbReference type="AlphaFoldDB" id="A0A1M7RXJ3"/>
<sequence>MYRGSIVKIWGKPLARLCLCTLTHDGDKLSFRATSLSLKKLGFAFG</sequence>
<evidence type="ECO:0000313" key="1">
    <source>
        <dbReference type="EMBL" id="SHN51029.1"/>
    </source>
</evidence>
<dbReference type="Proteomes" id="UP000184391">
    <property type="component" value="Unassembled WGS sequence"/>
</dbReference>
<accession>A0A1M7RXJ3</accession>
<name>A0A1M7RXJ3_9SPHN</name>
<proteinExistence type="predicted"/>